<dbReference type="AlphaFoldDB" id="D0AAS6"/>
<dbReference type="KEGG" id="tbg:TbgDal_XI18980"/>
<dbReference type="Proteomes" id="UP000002316">
    <property type="component" value="Chromosome 11"/>
</dbReference>
<proteinExistence type="predicted"/>
<reference evidence="3" key="1">
    <citation type="journal article" date="2010" name="PLoS Negl. Trop. Dis.">
        <title>The genome sequence of Trypanosoma brucei gambiense, causative agent of chronic human african trypanosomiasis.</title>
        <authorList>
            <person name="Jackson A.P."/>
            <person name="Sanders M."/>
            <person name="Berry A."/>
            <person name="McQuillan J."/>
            <person name="Aslett M.A."/>
            <person name="Quail M.A."/>
            <person name="Chukualim B."/>
            <person name="Capewell P."/>
            <person name="MacLeod A."/>
            <person name="Melville S.E."/>
            <person name="Gibson W."/>
            <person name="Barry J.D."/>
            <person name="Berriman M."/>
            <person name="Hertz-Fowler C."/>
        </authorList>
    </citation>
    <scope>NUCLEOTIDE SEQUENCE [LARGE SCALE GENOMIC DNA]</scope>
    <source>
        <strain evidence="3">MHOM/CI/86/DAL972</strain>
    </source>
</reference>
<sequence length="366" mass="39969">MTFFGLMRLFGRGSAVSSVEPLGSEESQQSSPSESQQHAPEYLEIDYEQEMEECSRYTFSTGPLQSSDPRVDIRMLEGLRFQHQHQHQKQSQSQQFEPGNALPPRCGLRERFASDGYDCISLRLLLGEARRLHLARCGGMVAEVRRQWREFATNLAEELGQLSFEQVRRNIACARLFDLTSLSSSTGAGGASHDVTSSGNFTLYCGSGGGAERVRALQYRKERLLQKLRERKTLFWTGDDELPCETQTRHMEQGEEQPFTSDSGAVPPAVAVEGLESRRKLQSNVSLSSSVSGLIGVGAFVKCRDESGEGLSVGLTSYASSCVEDVDDDDSVCMGDDIVTVSSDGFGYCTPLGLSETGLLTAGPGG</sequence>
<evidence type="ECO:0000313" key="3">
    <source>
        <dbReference type="Proteomes" id="UP000002316"/>
    </source>
</evidence>
<feature type="region of interest" description="Disordered" evidence="1">
    <location>
        <begin position="82"/>
        <end position="101"/>
    </location>
</feature>
<gene>
    <name evidence="2" type="ORF">TbgDal_XI18980</name>
</gene>
<dbReference type="OrthoDB" id="10655428at2759"/>
<name>D0AAS6_TRYB9</name>
<accession>D0AAS6</accession>
<feature type="region of interest" description="Disordered" evidence="1">
    <location>
        <begin position="19"/>
        <end position="42"/>
    </location>
</feature>
<evidence type="ECO:0000256" key="1">
    <source>
        <dbReference type="SAM" id="MobiDB-lite"/>
    </source>
</evidence>
<dbReference type="GeneID" id="23867125"/>
<dbReference type="RefSeq" id="XP_011781041.1">
    <property type="nucleotide sequence ID" value="XM_011782739.1"/>
</dbReference>
<evidence type="ECO:0000313" key="2">
    <source>
        <dbReference type="EMBL" id="CBH18777.1"/>
    </source>
</evidence>
<feature type="compositionally biased region" description="Low complexity" evidence="1">
    <location>
        <begin position="24"/>
        <end position="37"/>
    </location>
</feature>
<protein>
    <submittedName>
        <fullName evidence="2">T. brucei spp.-specific protein</fullName>
    </submittedName>
</protein>
<dbReference type="VEuPathDB" id="TriTrypDB:Tbg972.11.18980"/>
<organism evidence="2 3">
    <name type="scientific">Trypanosoma brucei gambiense (strain MHOM/CI/86/DAL972)</name>
    <dbReference type="NCBI Taxonomy" id="679716"/>
    <lineage>
        <taxon>Eukaryota</taxon>
        <taxon>Discoba</taxon>
        <taxon>Euglenozoa</taxon>
        <taxon>Kinetoplastea</taxon>
        <taxon>Metakinetoplastina</taxon>
        <taxon>Trypanosomatida</taxon>
        <taxon>Trypanosomatidae</taxon>
        <taxon>Trypanosoma</taxon>
    </lineage>
</organism>
<dbReference type="EMBL" id="FN554974">
    <property type="protein sequence ID" value="CBH18777.1"/>
    <property type="molecule type" value="Genomic_DNA"/>
</dbReference>